<dbReference type="AlphaFoldDB" id="A0A1G8P1L4"/>
<keyword evidence="2" id="KW-0645">Protease</keyword>
<dbReference type="FunFam" id="3.40.50.1820:FF:000028">
    <property type="entry name" value="S9 family peptidase"/>
    <property type="match status" value="1"/>
</dbReference>
<evidence type="ECO:0000313" key="6">
    <source>
        <dbReference type="EMBL" id="SDI86225.1"/>
    </source>
</evidence>
<sequence>MMINYPVIREYTHADKNNGGMMMTKRAVEIEDLFSLVQYSDPQISHTGNMYVFTGRIINENQDYNEHIYTQGLHEGDPRQWTFGNVNDRFPRFSPDDQSIIFLSNRSGTDQLWSMSTNGGAPKQLTYLEHGAGKPHWSPDGRYILFAANVDPDVAFSEQVEKTKHERQKEKNPLKIERLKYKSDAAGLHDHKSKQLILFDVENKTSTPLTEDAVDHTVGGWSPDSRAIVFTANFQGDSHIGQDIFIQPLQNGEKPRQLTASEGTYHGISWSPDGTQIACFGHTYTHDGATQNQLWTFDVSSGEKKLLTPAFDREIGDVMISDFQSGQHNPGPVWIDDHSIVFTSSRLGRTGIFKTTGDGEIQTIYEHDDHVYTFSLHAKSSILIVGISHPADPGNFYTLSLEDGSITQRTFANDAYLSELSLQTPETIHVTASDGWTLEGWLLYPYDFDPKKKYPLILEIHGGPHAMYGYSFFHELQVLAGKGYAVLYTNPRGSHGYGQPFVDAVRGDYGGKDYSDLMAFLDNTLDRYSFIDDTRLGVTGGSYGGFMTNWIVTHTNRFKAAVTQRSIANWLSFYGVSDIGYYFTKWEIGAHLLDDPEKLWDHSPLKYARDVETPLLILHGENDLRCPIEQAEQWFTVLKYYDKEAVFVRFPEANHELSRNGPPRLRRARLEEIVQWFDHYL</sequence>
<feature type="domain" description="Peptidase S9 prolyl oligopeptidase catalytic" evidence="5">
    <location>
        <begin position="471"/>
        <end position="681"/>
    </location>
</feature>
<dbReference type="PANTHER" id="PTHR42776:SF27">
    <property type="entry name" value="DIPEPTIDYL PEPTIDASE FAMILY MEMBER 6"/>
    <property type="match status" value="1"/>
</dbReference>
<comment type="similarity">
    <text evidence="1">Belongs to the peptidase S9C family.</text>
</comment>
<dbReference type="InterPro" id="IPR011042">
    <property type="entry name" value="6-blade_b-propeller_TolB-like"/>
</dbReference>
<dbReference type="GO" id="GO:0006508">
    <property type="term" value="P:proteolysis"/>
    <property type="evidence" value="ECO:0007669"/>
    <property type="project" value="UniProtKB-KW"/>
</dbReference>
<name>A0A1G8P1L4_9BACI</name>
<evidence type="ECO:0000259" key="5">
    <source>
        <dbReference type="Pfam" id="PF00326"/>
    </source>
</evidence>
<keyword evidence="4" id="KW-0720">Serine protease</keyword>
<dbReference type="PANTHER" id="PTHR42776">
    <property type="entry name" value="SERINE PEPTIDASE S9 FAMILY MEMBER"/>
    <property type="match status" value="1"/>
</dbReference>
<accession>A0A1G8P1L4</accession>
<dbReference type="SUPFAM" id="SSF53474">
    <property type="entry name" value="alpha/beta-Hydrolases"/>
    <property type="match status" value="1"/>
</dbReference>
<dbReference type="SUPFAM" id="SSF82171">
    <property type="entry name" value="DPP6 N-terminal domain-like"/>
    <property type="match status" value="1"/>
</dbReference>
<organism evidence="6 7">
    <name type="scientific">Natribacillus halophilus</name>
    <dbReference type="NCBI Taxonomy" id="549003"/>
    <lineage>
        <taxon>Bacteria</taxon>
        <taxon>Bacillati</taxon>
        <taxon>Bacillota</taxon>
        <taxon>Bacilli</taxon>
        <taxon>Bacillales</taxon>
        <taxon>Bacillaceae</taxon>
        <taxon>Natribacillus</taxon>
    </lineage>
</organism>
<dbReference type="InterPro" id="IPR029058">
    <property type="entry name" value="AB_hydrolase_fold"/>
</dbReference>
<dbReference type="Proteomes" id="UP000198853">
    <property type="component" value="Unassembled WGS sequence"/>
</dbReference>
<protein>
    <submittedName>
        <fullName evidence="6">Acylaminoacyl-peptidase</fullName>
    </submittedName>
</protein>
<dbReference type="InterPro" id="IPR001375">
    <property type="entry name" value="Peptidase_S9_cat"/>
</dbReference>
<evidence type="ECO:0000313" key="7">
    <source>
        <dbReference type="Proteomes" id="UP000198853"/>
    </source>
</evidence>
<dbReference type="InterPro" id="IPR011659">
    <property type="entry name" value="WD40"/>
</dbReference>
<evidence type="ECO:0000256" key="2">
    <source>
        <dbReference type="ARBA" id="ARBA00022670"/>
    </source>
</evidence>
<keyword evidence="7" id="KW-1185">Reference proteome</keyword>
<gene>
    <name evidence="6" type="ORF">SAMN04488123_107144</name>
</gene>
<dbReference type="GO" id="GO:0004252">
    <property type="term" value="F:serine-type endopeptidase activity"/>
    <property type="evidence" value="ECO:0007669"/>
    <property type="project" value="TreeGrafter"/>
</dbReference>
<evidence type="ECO:0000256" key="3">
    <source>
        <dbReference type="ARBA" id="ARBA00022801"/>
    </source>
</evidence>
<dbReference type="Gene3D" id="2.120.10.30">
    <property type="entry name" value="TolB, C-terminal domain"/>
    <property type="match status" value="2"/>
</dbReference>
<evidence type="ECO:0000256" key="4">
    <source>
        <dbReference type="ARBA" id="ARBA00022825"/>
    </source>
</evidence>
<reference evidence="6 7" key="1">
    <citation type="submission" date="2016-10" db="EMBL/GenBank/DDBJ databases">
        <authorList>
            <person name="de Groot N.N."/>
        </authorList>
    </citation>
    <scope>NUCLEOTIDE SEQUENCE [LARGE SCALE GENOMIC DNA]</scope>
    <source>
        <strain evidence="6 7">DSM 21771</strain>
    </source>
</reference>
<keyword evidence="3" id="KW-0378">Hydrolase</keyword>
<proteinExistence type="inferred from homology"/>
<dbReference type="Pfam" id="PF07676">
    <property type="entry name" value="PD40"/>
    <property type="match status" value="3"/>
</dbReference>
<evidence type="ECO:0000256" key="1">
    <source>
        <dbReference type="ARBA" id="ARBA00010040"/>
    </source>
</evidence>
<dbReference type="Gene3D" id="3.40.50.1820">
    <property type="entry name" value="alpha/beta hydrolase"/>
    <property type="match status" value="1"/>
</dbReference>
<dbReference type="EMBL" id="FNEN01000007">
    <property type="protein sequence ID" value="SDI86225.1"/>
    <property type="molecule type" value="Genomic_DNA"/>
</dbReference>
<dbReference type="Pfam" id="PF00326">
    <property type="entry name" value="Peptidase_S9"/>
    <property type="match status" value="1"/>
</dbReference>